<comment type="function">
    <text evidence="8">Involved in autophagic vesicle formation.</text>
</comment>
<dbReference type="InterPro" id="IPR048940">
    <property type="entry name" value="ATG5_HBR"/>
</dbReference>
<keyword evidence="4 8" id="KW-0832">Ubl conjugation</keyword>
<evidence type="ECO:0000256" key="8">
    <source>
        <dbReference type="RuleBase" id="RU361202"/>
    </source>
</evidence>
<evidence type="ECO:0000256" key="2">
    <source>
        <dbReference type="ARBA" id="ARBA00006910"/>
    </source>
</evidence>
<evidence type="ECO:0000313" key="12">
    <source>
        <dbReference type="EMBL" id="CAK8680251.1"/>
    </source>
</evidence>
<dbReference type="Gene3D" id="1.10.246.190">
    <property type="entry name" value="Autophagy protein Apg5, helix rich domain"/>
    <property type="match status" value="1"/>
</dbReference>
<dbReference type="Gene3D" id="3.10.20.90">
    <property type="entry name" value="Phosphatidylinositol 3-kinase Catalytic Subunit, Chain A, domain 1"/>
    <property type="match status" value="1"/>
</dbReference>
<protein>
    <recommendedName>
        <fullName evidence="8">Autophagy protein 5</fullName>
    </recommendedName>
</protein>
<evidence type="ECO:0000313" key="13">
    <source>
        <dbReference type="Proteomes" id="UP001642483"/>
    </source>
</evidence>
<comment type="subcellular location">
    <subcellularLocation>
        <location evidence="1 8">Preautophagosomal structure membrane</location>
        <topology evidence="1 8">Peripheral membrane protein</topology>
    </subcellularLocation>
</comment>
<evidence type="ECO:0000259" key="9">
    <source>
        <dbReference type="Pfam" id="PF04106"/>
    </source>
</evidence>
<dbReference type="InterPro" id="IPR048939">
    <property type="entry name" value="ATG5_UblA"/>
</dbReference>
<evidence type="ECO:0000256" key="5">
    <source>
        <dbReference type="ARBA" id="ARBA00023006"/>
    </source>
</evidence>
<dbReference type="Pfam" id="PF20637">
    <property type="entry name" value="ATG5_HBR"/>
    <property type="match status" value="1"/>
</dbReference>
<dbReference type="Gene3D" id="3.10.20.620">
    <property type="match status" value="1"/>
</dbReference>
<keyword evidence="3 8" id="KW-1017">Isopeptide bond</keyword>
<comment type="similarity">
    <text evidence="2 8">Belongs to the ATG5 family.</text>
</comment>
<reference evidence="12 13" key="1">
    <citation type="submission" date="2024-02" db="EMBL/GenBank/DDBJ databases">
        <authorList>
            <person name="Daric V."/>
            <person name="Darras S."/>
        </authorList>
    </citation>
    <scope>NUCLEOTIDE SEQUENCE [LARGE SCALE GENOMIC DNA]</scope>
</reference>
<evidence type="ECO:0000256" key="7">
    <source>
        <dbReference type="ARBA" id="ARBA00093583"/>
    </source>
</evidence>
<gene>
    <name evidence="12" type="ORF">CVLEPA_LOCUS10524</name>
</gene>
<keyword evidence="13" id="KW-1185">Reference proteome</keyword>
<evidence type="ECO:0000256" key="6">
    <source>
        <dbReference type="ARBA" id="ARBA00025421"/>
    </source>
</evidence>
<organism evidence="12 13">
    <name type="scientific">Clavelina lepadiformis</name>
    <name type="common">Light-bulb sea squirt</name>
    <name type="synonym">Ascidia lepadiformis</name>
    <dbReference type="NCBI Taxonomy" id="159417"/>
    <lineage>
        <taxon>Eukaryota</taxon>
        <taxon>Metazoa</taxon>
        <taxon>Chordata</taxon>
        <taxon>Tunicata</taxon>
        <taxon>Ascidiacea</taxon>
        <taxon>Aplousobranchia</taxon>
        <taxon>Clavelinidae</taxon>
        <taxon>Clavelina</taxon>
    </lineage>
</organism>
<dbReference type="InterPro" id="IPR042526">
    <property type="entry name" value="Atg5_HR"/>
</dbReference>
<dbReference type="EMBL" id="CAWYQH010000068">
    <property type="protein sequence ID" value="CAK8680251.1"/>
    <property type="molecule type" value="Genomic_DNA"/>
</dbReference>
<feature type="domain" description="Autophagy protein ATG5 alpha-helical bundle region" evidence="10">
    <location>
        <begin position="118"/>
        <end position="173"/>
    </location>
</feature>
<feature type="domain" description="Autophagy protein ATG5 UblB" evidence="9">
    <location>
        <begin position="183"/>
        <end position="269"/>
    </location>
</feature>
<comment type="caution">
    <text evidence="12">The sequence shown here is derived from an EMBL/GenBank/DDBJ whole genome shotgun (WGS) entry which is preliminary data.</text>
</comment>
<proteinExistence type="inferred from homology"/>
<dbReference type="Pfam" id="PF20638">
    <property type="entry name" value="ATG5_UblA"/>
    <property type="match status" value="1"/>
</dbReference>
<keyword evidence="8" id="KW-0472">Membrane</keyword>
<sequence length="276" mass="32488">MSSFARKLWNGRIPACFELAMYEVKANSKPAPYYVMLPRSSYLTLFTDQIRDFFEIHMETGTIDEVWFEFRGKTLKWHYPCGLLFDMCCDPSTDLPWHITVHFQSFPEKDIMRCPGVDAIESHYISVLKEADQLKHRMQVYSSLNQSQHKQLWHGLKTDNFEEFWDINKKFMEGHEGTMTFKNIPVRIYFEKRIIQKLFPSVRVENDSERDVTLHNALSNCIPELFEDLDRKTETTAVLIQGTTPPFNTPLQWLSKNMAYADNFLHICVYTNNTNS</sequence>
<keyword evidence="5 8" id="KW-0072">Autophagy</keyword>
<comment type="function">
    <text evidence="6">May play an important role in the apoptotic process, possibly within the modified cytoskeleton. Its expression is a relatively late event in the apoptotic process, occurring downstream of caspase activity. Plays a crucial role in IFN-gamma-induced autophagic cell death by interacting with FADD.</text>
</comment>
<accession>A0ABP0FLK8</accession>
<dbReference type="InterPro" id="IPR042527">
    <property type="entry name" value="Atg5_UblA_dom_sf"/>
</dbReference>
<dbReference type="PANTHER" id="PTHR13040:SF2">
    <property type="entry name" value="AUTOPHAGY PROTEIN 5"/>
    <property type="match status" value="1"/>
</dbReference>
<dbReference type="InterPro" id="IPR007239">
    <property type="entry name" value="Atg5"/>
</dbReference>
<dbReference type="Pfam" id="PF04106">
    <property type="entry name" value="ATG5_UblB"/>
    <property type="match status" value="1"/>
</dbReference>
<dbReference type="Proteomes" id="UP001642483">
    <property type="component" value="Unassembled WGS sequence"/>
</dbReference>
<comment type="subunit">
    <text evidence="7">Forms a conjugate with ATG12. Part of the minor complex composed of 4 sets of ATG12-ATG5 and ATG16L1 (400 kDa); this complex interacts with ATG3 leading to disruption of ATG7 interaction and promotion of ATG8-like proteins lipidation. Forms an 800-kDa complex composed of ATG12-ATG5 and ATG16L2. The ATG12-ATG5 conjugate interacts with RAB33A; this interaction is bridged by ATG16L1 and promotes ATG12-ATG5-ATG16L1 complex recruitment to phagophores. Interacts with TECPR1; the interaction is direct and does not take place when ATG16L1 is associated with the ATG5-ATG12 conjugate. Interacts with DHX58/RIG-1, IFIH1/MDA5 and MAVS/IPS-1 in monomeric form as well as in ATG12-ATG5 conjugate form. The interaction with MAVS is further enhanced upon vesicular stomatitis virus (VSV) infection. Interacts with ATG3. Interacts with ATG7 and ATG10. Interacts with FADD. Interacts with Bassoon/BSN; this interaction is important for the regulation of presynaptic autophagy. Interacts with ATG16L2.</text>
</comment>
<name>A0ABP0FLK8_CLALP</name>
<evidence type="ECO:0000256" key="1">
    <source>
        <dbReference type="ARBA" id="ARBA00004623"/>
    </source>
</evidence>
<evidence type="ECO:0000259" key="10">
    <source>
        <dbReference type="Pfam" id="PF20637"/>
    </source>
</evidence>
<comment type="subunit">
    <text evidence="8">Conjugated with ATG12.</text>
</comment>
<evidence type="ECO:0000256" key="4">
    <source>
        <dbReference type="ARBA" id="ARBA00022843"/>
    </source>
</evidence>
<evidence type="ECO:0000256" key="3">
    <source>
        <dbReference type="ARBA" id="ARBA00022499"/>
    </source>
</evidence>
<dbReference type="InterPro" id="IPR048318">
    <property type="entry name" value="ATG5_UblB"/>
</dbReference>
<evidence type="ECO:0000259" key="11">
    <source>
        <dbReference type="Pfam" id="PF20638"/>
    </source>
</evidence>
<dbReference type="PANTHER" id="PTHR13040">
    <property type="entry name" value="AUTOPHAGY PROTEIN 5"/>
    <property type="match status" value="1"/>
</dbReference>
<feature type="domain" description="Autophagy protein ATG5 UblA" evidence="11">
    <location>
        <begin position="8"/>
        <end position="103"/>
    </location>
</feature>